<evidence type="ECO:0000256" key="1">
    <source>
        <dbReference type="ARBA" id="ARBA00005254"/>
    </source>
</evidence>
<dbReference type="Proteomes" id="UP001523392">
    <property type="component" value="Unassembled WGS sequence"/>
</dbReference>
<dbReference type="PANTHER" id="PTHR42964">
    <property type="entry name" value="ENOYL-COA HYDRATASE"/>
    <property type="match status" value="1"/>
</dbReference>
<dbReference type="Gene3D" id="3.90.226.10">
    <property type="entry name" value="2-enoyl-CoA Hydratase, Chain A, domain 1"/>
    <property type="match status" value="1"/>
</dbReference>
<comment type="similarity">
    <text evidence="1">Belongs to the enoyl-CoA hydratase/isomerase family.</text>
</comment>
<dbReference type="PANTHER" id="PTHR42964:SF1">
    <property type="entry name" value="POLYKETIDE BIOSYNTHESIS ENOYL-COA HYDRATASE PKSH-RELATED"/>
    <property type="match status" value="1"/>
</dbReference>
<keyword evidence="3" id="KW-1185">Reference proteome</keyword>
<dbReference type="InterPro" id="IPR051683">
    <property type="entry name" value="Enoyl-CoA_Hydratase/Isomerase"/>
</dbReference>
<dbReference type="InterPro" id="IPR029045">
    <property type="entry name" value="ClpP/crotonase-like_dom_sf"/>
</dbReference>
<dbReference type="CDD" id="cd06558">
    <property type="entry name" value="crotonase-like"/>
    <property type="match status" value="1"/>
</dbReference>
<protein>
    <submittedName>
        <fullName evidence="2">Enoyl-CoA hydratase/isomerase family protein</fullName>
    </submittedName>
</protein>
<proteinExistence type="inferred from homology"/>
<dbReference type="InterPro" id="IPR001753">
    <property type="entry name" value="Enoyl-CoA_hydra/iso"/>
</dbReference>
<accession>A0ABT1CZD9</accession>
<dbReference type="RefSeq" id="WP_252951629.1">
    <property type="nucleotide sequence ID" value="NZ_JAFIRR010000010.1"/>
</dbReference>
<dbReference type="SUPFAM" id="SSF52096">
    <property type="entry name" value="ClpP/crotonase"/>
    <property type="match status" value="1"/>
</dbReference>
<dbReference type="Pfam" id="PF00378">
    <property type="entry name" value="ECH_1"/>
    <property type="match status" value="1"/>
</dbReference>
<gene>
    <name evidence="2" type="ORF">JYK14_02360</name>
</gene>
<comment type="caution">
    <text evidence="2">The sequence shown here is derived from an EMBL/GenBank/DDBJ whole genome shotgun (WGS) entry which is preliminary data.</text>
</comment>
<dbReference type="EMBL" id="JAFIRR010000010">
    <property type="protein sequence ID" value="MCO6415021.1"/>
    <property type="molecule type" value="Genomic_DNA"/>
</dbReference>
<evidence type="ECO:0000313" key="2">
    <source>
        <dbReference type="EMBL" id="MCO6415021.1"/>
    </source>
</evidence>
<name>A0ABT1CZD9_9PROT</name>
<evidence type="ECO:0000313" key="3">
    <source>
        <dbReference type="Proteomes" id="UP001523392"/>
    </source>
</evidence>
<reference evidence="2 3" key="1">
    <citation type="submission" date="2021-12" db="EMBL/GenBank/DDBJ databases">
        <title>Siccirubricoccus leaddurans sp. nov., a high concentration Zn2+ tolerance bacterium.</title>
        <authorList>
            <person name="Cao Y."/>
        </authorList>
    </citation>
    <scope>NUCLEOTIDE SEQUENCE [LARGE SCALE GENOMIC DNA]</scope>
    <source>
        <strain evidence="2 3">KC 17139</strain>
    </source>
</reference>
<organism evidence="2 3">
    <name type="scientific">Siccirubricoccus soli</name>
    <dbReference type="NCBI Taxonomy" id="2899147"/>
    <lineage>
        <taxon>Bacteria</taxon>
        <taxon>Pseudomonadati</taxon>
        <taxon>Pseudomonadota</taxon>
        <taxon>Alphaproteobacteria</taxon>
        <taxon>Acetobacterales</taxon>
        <taxon>Roseomonadaceae</taxon>
        <taxon>Siccirubricoccus</taxon>
    </lineage>
</organism>
<sequence>MSLVRCEDAAGVATLWLERPERGNALGLELVAALDAAVTAALVDGARCLVLRGAGRHFCTGFDLSDLDQLSDGDLLLRVVRIEQLLQRLHAAPVVTVAVGQGRSFGAGADLFAVCDHRIAMAGASFAFPGPSFGLVLGTARLAARIGAGRAREVLLGGESLDAEAALAAGLATAVLEEAALPAALARIGAAASRLAPETVAGLHARTRGADDDADLAALVRSAARPGLKQRILEYRAAVAAQRKG</sequence>